<name>A0A0P1ERM7_9RHOB</name>
<dbReference type="InterPro" id="IPR028992">
    <property type="entry name" value="Hedgehog/Intein_dom"/>
</dbReference>
<dbReference type="RefSeq" id="WP_058239902.1">
    <property type="nucleotide sequence ID" value="NZ_CYPW01000020.1"/>
</dbReference>
<feature type="domain" description="Hedgehog/Intein (Hint)" evidence="1">
    <location>
        <begin position="142"/>
        <end position="287"/>
    </location>
</feature>
<proteinExistence type="predicted"/>
<keyword evidence="3" id="KW-1185">Reference proteome</keyword>
<evidence type="ECO:0000259" key="1">
    <source>
        <dbReference type="Pfam" id="PF13403"/>
    </source>
</evidence>
<dbReference type="EMBL" id="CYPW01000020">
    <property type="protein sequence ID" value="CUH52688.1"/>
    <property type="molecule type" value="Genomic_DNA"/>
</dbReference>
<dbReference type="SUPFAM" id="SSF51294">
    <property type="entry name" value="Hedgehog/intein (Hint) domain"/>
    <property type="match status" value="1"/>
</dbReference>
<dbReference type="Pfam" id="PF13403">
    <property type="entry name" value="Hint_2"/>
    <property type="match status" value="1"/>
</dbReference>
<accession>A0A0P1ERM7</accession>
<reference evidence="2 3" key="1">
    <citation type="submission" date="2015-09" db="EMBL/GenBank/DDBJ databases">
        <authorList>
            <consortium name="Swine Surveillance"/>
        </authorList>
    </citation>
    <scope>NUCLEOTIDE SEQUENCE [LARGE SCALE GENOMIC DNA]</scope>
    <source>
        <strain evidence="2 3">CECT 7688</strain>
    </source>
</reference>
<dbReference type="InterPro" id="IPR036844">
    <property type="entry name" value="Hint_dom_sf"/>
</dbReference>
<sequence>MPKTYKALFYEVTSLNAHSRLSTISPIKLELRDADNNGSIETSFSASNLSNGKSPTLDTIGGSPIEYISTPDYFTVNIDGSLKVITGVSFSYTDVNTDQIRHVFTPVDGSILVDATFIWRSSPTWVQHKSIPTVSLKALNPPCFTPGTLVATPGGERLVEKLKIGDRVITRDNGIQKICWIGRRDLKGIELAQAPKLCPILIRQGALGNNLPEWDIVVSPNHRVMISSEKSVLYFEDREVLVAAKYLVDLAGVERMEPNGVSYIHFMFEHHELVLSHGLWTESFQPGALSVQGLDDAQRGELFELFPELETEQGQRSYGAARRSLRKFEAQVLLDKVAS</sequence>
<dbReference type="AlphaFoldDB" id="A0A0P1ERM7"/>
<gene>
    <name evidence="2" type="ORF">SHM7688_02135</name>
</gene>
<dbReference type="Gene3D" id="2.170.16.10">
    <property type="entry name" value="Hedgehog/Intein (Hint) domain"/>
    <property type="match status" value="1"/>
</dbReference>
<organism evidence="2 3">
    <name type="scientific">Shimia marina</name>
    <dbReference type="NCBI Taxonomy" id="321267"/>
    <lineage>
        <taxon>Bacteria</taxon>
        <taxon>Pseudomonadati</taxon>
        <taxon>Pseudomonadota</taxon>
        <taxon>Alphaproteobacteria</taxon>
        <taxon>Rhodobacterales</taxon>
        <taxon>Roseobacteraceae</taxon>
    </lineage>
</organism>
<evidence type="ECO:0000313" key="3">
    <source>
        <dbReference type="Proteomes" id="UP000054823"/>
    </source>
</evidence>
<dbReference type="OrthoDB" id="6305173at2"/>
<dbReference type="STRING" id="321267.SHM7688_02135"/>
<protein>
    <recommendedName>
        <fullName evidence="1">Hedgehog/Intein (Hint) domain-containing protein</fullName>
    </recommendedName>
</protein>
<evidence type="ECO:0000313" key="2">
    <source>
        <dbReference type="EMBL" id="CUH52688.1"/>
    </source>
</evidence>
<dbReference type="Proteomes" id="UP000054823">
    <property type="component" value="Unassembled WGS sequence"/>
</dbReference>